<comment type="caution">
    <text evidence="1">The sequence shown here is derived from an EMBL/GenBank/DDBJ whole genome shotgun (WGS) entry which is preliminary data.</text>
</comment>
<accession>A0ABS5BZH0</accession>
<dbReference type="Proteomes" id="UP000676565">
    <property type="component" value="Unassembled WGS sequence"/>
</dbReference>
<proteinExistence type="predicted"/>
<evidence type="ECO:0000313" key="2">
    <source>
        <dbReference type="Proteomes" id="UP000676565"/>
    </source>
</evidence>
<dbReference type="RefSeq" id="WP_210659671.1">
    <property type="nucleotide sequence ID" value="NZ_JAGKQQ010000001.1"/>
</dbReference>
<organism evidence="1 2">
    <name type="scientific">Gemmata palustris</name>
    <dbReference type="NCBI Taxonomy" id="2822762"/>
    <lineage>
        <taxon>Bacteria</taxon>
        <taxon>Pseudomonadati</taxon>
        <taxon>Planctomycetota</taxon>
        <taxon>Planctomycetia</taxon>
        <taxon>Gemmatales</taxon>
        <taxon>Gemmataceae</taxon>
        <taxon>Gemmata</taxon>
    </lineage>
</organism>
<reference evidence="1 2" key="1">
    <citation type="submission" date="2021-04" db="EMBL/GenBank/DDBJ databases">
        <authorList>
            <person name="Ivanova A."/>
        </authorList>
    </citation>
    <scope>NUCLEOTIDE SEQUENCE [LARGE SCALE GENOMIC DNA]</scope>
    <source>
        <strain evidence="1 2">G18</strain>
    </source>
</reference>
<keyword evidence="2" id="KW-1185">Reference proteome</keyword>
<sequence length="68" mass="7619">MLARVPPREFDGWVPAGIAPVNAADTTWLESVPVTIDSAGITEWYLEPDRVIGIDRKRVVVAYRSWAH</sequence>
<dbReference type="EMBL" id="JAGKQQ010000001">
    <property type="protein sequence ID" value="MBP3959131.1"/>
    <property type="molecule type" value="Genomic_DNA"/>
</dbReference>
<evidence type="ECO:0000313" key="1">
    <source>
        <dbReference type="EMBL" id="MBP3959131.1"/>
    </source>
</evidence>
<protein>
    <submittedName>
        <fullName evidence="1">Uncharacterized protein</fullName>
    </submittedName>
</protein>
<gene>
    <name evidence="1" type="ORF">J8F10_28130</name>
</gene>
<name>A0ABS5BZH0_9BACT</name>